<sequence length="334" mass="35900">MENSTPKSYSSDPALYIYTSLTSGSSHIVTATSRMETILRANRVPFKALDIATDEKARMLWGRRAGKDESGRARKIPGLVQMGMVLGDLVEVEDWNEYGELKQHVTMYYDEFTTPSKSAVPLPNPLATKPPIVQKENIKPTASIATRSPAVAEKPKASEEPKEPVSAQPTSFTLAMRQVGEQAAQIAKEGKKKVDSLVGVGTAELGSTAKGPEVDGVKKDGEKSAAVPAPIKIDAPNTIETTAAMQIPTSTAWKQDVTPISVVQESATNGLTEKFASMQSPTSTAWKPAETTIPATYRGSSIATASDECIKKVEDEQIIPEEDEDDDDDDGDSN</sequence>
<feature type="region of interest" description="Disordered" evidence="2">
    <location>
        <begin position="141"/>
        <end position="168"/>
    </location>
</feature>
<feature type="compositionally biased region" description="Basic and acidic residues" evidence="2">
    <location>
        <begin position="153"/>
        <end position="163"/>
    </location>
</feature>
<evidence type="ECO:0000313" key="4">
    <source>
        <dbReference type="Proteomes" id="UP000887226"/>
    </source>
</evidence>
<feature type="compositionally biased region" description="Acidic residues" evidence="2">
    <location>
        <begin position="316"/>
        <end position="334"/>
    </location>
</feature>
<comment type="similarity">
    <text evidence="1">Belongs to the SH3BGR family.</text>
</comment>
<dbReference type="GO" id="GO:0005737">
    <property type="term" value="C:cytoplasm"/>
    <property type="evidence" value="ECO:0007669"/>
    <property type="project" value="TreeGrafter"/>
</dbReference>
<evidence type="ECO:0000256" key="2">
    <source>
        <dbReference type="SAM" id="MobiDB-lite"/>
    </source>
</evidence>
<organism evidence="3 4">
    <name type="scientific">Calycina marina</name>
    <dbReference type="NCBI Taxonomy" id="1763456"/>
    <lineage>
        <taxon>Eukaryota</taxon>
        <taxon>Fungi</taxon>
        <taxon>Dikarya</taxon>
        <taxon>Ascomycota</taxon>
        <taxon>Pezizomycotina</taxon>
        <taxon>Leotiomycetes</taxon>
        <taxon>Helotiales</taxon>
        <taxon>Pezizellaceae</taxon>
        <taxon>Calycina</taxon>
    </lineage>
</organism>
<dbReference type="EMBL" id="MU254197">
    <property type="protein sequence ID" value="KAG9241539.1"/>
    <property type="molecule type" value="Genomic_DNA"/>
</dbReference>
<dbReference type="InterPro" id="IPR006993">
    <property type="entry name" value="Glut_rich_SH3-bd"/>
</dbReference>
<dbReference type="OrthoDB" id="9932926at2759"/>
<comment type="caution">
    <text evidence="3">The sequence shown here is derived from an EMBL/GenBank/DDBJ whole genome shotgun (WGS) entry which is preliminary data.</text>
</comment>
<evidence type="ECO:0000256" key="1">
    <source>
        <dbReference type="ARBA" id="ARBA00007764"/>
    </source>
</evidence>
<dbReference type="InterPro" id="IPR036249">
    <property type="entry name" value="Thioredoxin-like_sf"/>
</dbReference>
<dbReference type="Pfam" id="PF04908">
    <property type="entry name" value="SH3BGR"/>
    <property type="match status" value="1"/>
</dbReference>
<accession>A0A9P7YXA8</accession>
<gene>
    <name evidence="3" type="ORF">BJ878DRAFT_223804</name>
</gene>
<reference evidence="3" key="1">
    <citation type="journal article" date="2021" name="IMA Fungus">
        <title>Genomic characterization of three marine fungi, including Emericellopsis atlantica sp. nov. with signatures of a generalist lifestyle and marine biomass degradation.</title>
        <authorList>
            <person name="Hagestad O.C."/>
            <person name="Hou L."/>
            <person name="Andersen J.H."/>
            <person name="Hansen E.H."/>
            <person name="Altermark B."/>
            <person name="Li C."/>
            <person name="Kuhnert E."/>
            <person name="Cox R.J."/>
            <person name="Crous P.W."/>
            <person name="Spatafora J.W."/>
            <person name="Lail K."/>
            <person name="Amirebrahimi M."/>
            <person name="Lipzen A."/>
            <person name="Pangilinan J."/>
            <person name="Andreopoulos W."/>
            <person name="Hayes R.D."/>
            <person name="Ng V."/>
            <person name="Grigoriev I.V."/>
            <person name="Jackson S.A."/>
            <person name="Sutton T.D.S."/>
            <person name="Dobson A.D.W."/>
            <person name="Rama T."/>
        </authorList>
    </citation>
    <scope>NUCLEOTIDE SEQUENCE</scope>
    <source>
        <strain evidence="3">TRa3180A</strain>
    </source>
</reference>
<evidence type="ECO:0008006" key="5">
    <source>
        <dbReference type="Google" id="ProtNLM"/>
    </source>
</evidence>
<proteinExistence type="inferred from homology"/>
<dbReference type="AlphaFoldDB" id="A0A9P7YXA8"/>
<dbReference type="PANTHER" id="PTHR12232:SF0">
    <property type="entry name" value="THIOREDOXIN DOMAIN-CONTAINING PROTEIN"/>
    <property type="match status" value="1"/>
</dbReference>
<dbReference type="InterPro" id="IPR051033">
    <property type="entry name" value="SH3BGR"/>
</dbReference>
<dbReference type="SUPFAM" id="SSF52833">
    <property type="entry name" value="Thioredoxin-like"/>
    <property type="match status" value="1"/>
</dbReference>
<dbReference type="PANTHER" id="PTHR12232">
    <property type="entry name" value="SH3 DOMAIN-BINDING GLUTAMIC ACID-RICH-LIKE PROTEIN"/>
    <property type="match status" value="1"/>
</dbReference>
<dbReference type="Gene3D" id="3.40.30.10">
    <property type="entry name" value="Glutaredoxin"/>
    <property type="match status" value="1"/>
</dbReference>
<dbReference type="Proteomes" id="UP000887226">
    <property type="component" value="Unassembled WGS sequence"/>
</dbReference>
<protein>
    <recommendedName>
        <fullName evidence="5">Thioredoxin-like fold protein</fullName>
    </recommendedName>
</protein>
<evidence type="ECO:0000313" key="3">
    <source>
        <dbReference type="EMBL" id="KAG9241539.1"/>
    </source>
</evidence>
<feature type="region of interest" description="Disordered" evidence="2">
    <location>
        <begin position="308"/>
        <end position="334"/>
    </location>
</feature>
<name>A0A9P7YXA8_9HELO</name>
<keyword evidence="4" id="KW-1185">Reference proteome</keyword>